<evidence type="ECO:0000259" key="3">
    <source>
        <dbReference type="Pfam" id="PF04195"/>
    </source>
</evidence>
<dbReference type="Pfam" id="PF04195">
    <property type="entry name" value="Transposase_28"/>
    <property type="match status" value="1"/>
</dbReference>
<feature type="domain" description="Transposase (putative) gypsy type" evidence="3">
    <location>
        <begin position="12"/>
        <end position="75"/>
    </location>
</feature>
<keyword evidence="5" id="KW-1185">Reference proteome</keyword>
<keyword evidence="2" id="KW-0472">Membrane</keyword>
<protein>
    <recommendedName>
        <fullName evidence="3">Transposase (putative) gypsy type domain-containing protein</fullName>
    </recommendedName>
</protein>
<feature type="transmembrane region" description="Helical" evidence="2">
    <location>
        <begin position="45"/>
        <end position="68"/>
    </location>
</feature>
<name>A0AAV3QNE6_LITER</name>
<reference evidence="4 5" key="1">
    <citation type="submission" date="2024-01" db="EMBL/GenBank/DDBJ databases">
        <title>The complete chloroplast genome sequence of Lithospermum erythrorhizon: insights into the phylogenetic relationship among Boraginaceae species and the maternal lineages of purple gromwells.</title>
        <authorList>
            <person name="Okada T."/>
            <person name="Watanabe K."/>
        </authorList>
    </citation>
    <scope>NUCLEOTIDE SEQUENCE [LARGE SCALE GENOMIC DNA]</scope>
</reference>
<dbReference type="AlphaFoldDB" id="A0AAV3QNE6"/>
<evidence type="ECO:0000256" key="1">
    <source>
        <dbReference type="SAM" id="MobiDB-lite"/>
    </source>
</evidence>
<dbReference type="InterPro" id="IPR007321">
    <property type="entry name" value="Transposase_28"/>
</dbReference>
<sequence>MHVPTSRDTTLFWKFLNYGLRLPVSGFVDDVLMTLDCAPGQLMPFAWLVLTVFQVACLSVGVLPNMAFFSVMYNIIHKGPWPISNDEVRAHWSLSNSTLFVEDSAKTQAEVEKLRAGFPQALPHEVFCDQDVLIKARLTKGVDKFPDTTLLELLSLKHSSGGCVMPHKVNFKAVTMGKDALARISKQKSVDISESSSDAPSLAPVPKKS</sequence>
<accession>A0AAV3QNE6</accession>
<comment type="caution">
    <text evidence="4">The sequence shown here is derived from an EMBL/GenBank/DDBJ whole genome shotgun (WGS) entry which is preliminary data.</text>
</comment>
<evidence type="ECO:0000313" key="5">
    <source>
        <dbReference type="Proteomes" id="UP001454036"/>
    </source>
</evidence>
<keyword evidence="2" id="KW-0812">Transmembrane</keyword>
<feature type="region of interest" description="Disordered" evidence="1">
    <location>
        <begin position="187"/>
        <end position="209"/>
    </location>
</feature>
<evidence type="ECO:0000313" key="4">
    <source>
        <dbReference type="EMBL" id="GAA0163632.1"/>
    </source>
</evidence>
<evidence type="ECO:0000256" key="2">
    <source>
        <dbReference type="SAM" id="Phobius"/>
    </source>
</evidence>
<organism evidence="4 5">
    <name type="scientific">Lithospermum erythrorhizon</name>
    <name type="common">Purple gromwell</name>
    <name type="synonym">Lithospermum officinale var. erythrorhizon</name>
    <dbReference type="NCBI Taxonomy" id="34254"/>
    <lineage>
        <taxon>Eukaryota</taxon>
        <taxon>Viridiplantae</taxon>
        <taxon>Streptophyta</taxon>
        <taxon>Embryophyta</taxon>
        <taxon>Tracheophyta</taxon>
        <taxon>Spermatophyta</taxon>
        <taxon>Magnoliopsida</taxon>
        <taxon>eudicotyledons</taxon>
        <taxon>Gunneridae</taxon>
        <taxon>Pentapetalae</taxon>
        <taxon>asterids</taxon>
        <taxon>lamiids</taxon>
        <taxon>Boraginales</taxon>
        <taxon>Boraginaceae</taxon>
        <taxon>Boraginoideae</taxon>
        <taxon>Lithospermeae</taxon>
        <taxon>Lithospermum</taxon>
    </lineage>
</organism>
<keyword evidence="2" id="KW-1133">Transmembrane helix</keyword>
<gene>
    <name evidence="4" type="ORF">LIER_19447</name>
</gene>
<proteinExistence type="predicted"/>
<feature type="compositionally biased region" description="Polar residues" evidence="1">
    <location>
        <begin position="190"/>
        <end position="199"/>
    </location>
</feature>
<dbReference type="EMBL" id="BAABME010004806">
    <property type="protein sequence ID" value="GAA0163632.1"/>
    <property type="molecule type" value="Genomic_DNA"/>
</dbReference>
<dbReference type="Proteomes" id="UP001454036">
    <property type="component" value="Unassembled WGS sequence"/>
</dbReference>